<keyword evidence="2" id="KW-1185">Reference proteome</keyword>
<dbReference type="RefSeq" id="WP_256312471.1">
    <property type="nucleotide sequence ID" value="NZ_JANGAC010000016.1"/>
</dbReference>
<evidence type="ECO:0000313" key="1">
    <source>
        <dbReference type="EMBL" id="MCQ4924881.1"/>
    </source>
</evidence>
<sequence length="69" mass="7838">MMRTKIIKKAIEGASQDVSKNIIVGEIHDSDQIIELLTAMKNSHSKVMTTFLGDESNMKLYSDNLLRRE</sequence>
<accession>A0ABT1SEH0</accession>
<dbReference type="EMBL" id="JANGAC010000016">
    <property type="protein sequence ID" value="MCQ4924881.1"/>
    <property type="molecule type" value="Genomic_DNA"/>
</dbReference>
<gene>
    <name evidence="1" type="ORF">NE686_17395</name>
</gene>
<comment type="caution">
    <text evidence="1">The sequence shown here is derived from an EMBL/GenBank/DDBJ whole genome shotgun (WGS) entry which is preliminary data.</text>
</comment>
<dbReference type="Proteomes" id="UP001524478">
    <property type="component" value="Unassembled WGS sequence"/>
</dbReference>
<name>A0ABT1SEH0_9FIRM</name>
<protein>
    <submittedName>
        <fullName evidence="1">Uncharacterized protein</fullName>
    </submittedName>
</protein>
<reference evidence="1 2" key="1">
    <citation type="submission" date="2022-06" db="EMBL/GenBank/DDBJ databases">
        <title>Isolation of gut microbiota from human fecal samples.</title>
        <authorList>
            <person name="Pamer E.G."/>
            <person name="Barat B."/>
            <person name="Waligurski E."/>
            <person name="Medina S."/>
            <person name="Paddock L."/>
            <person name="Mostad J."/>
        </authorList>
    </citation>
    <scope>NUCLEOTIDE SEQUENCE [LARGE SCALE GENOMIC DNA]</scope>
    <source>
        <strain evidence="1 2">DFI.7.95</strain>
    </source>
</reference>
<organism evidence="1 2">
    <name type="scientific">Tissierella carlieri</name>
    <dbReference type="NCBI Taxonomy" id="689904"/>
    <lineage>
        <taxon>Bacteria</taxon>
        <taxon>Bacillati</taxon>
        <taxon>Bacillota</taxon>
        <taxon>Tissierellia</taxon>
        <taxon>Tissierellales</taxon>
        <taxon>Tissierellaceae</taxon>
        <taxon>Tissierella</taxon>
    </lineage>
</organism>
<evidence type="ECO:0000313" key="2">
    <source>
        <dbReference type="Proteomes" id="UP001524478"/>
    </source>
</evidence>
<proteinExistence type="predicted"/>